<gene>
    <name evidence="2" type="ORF">Sru01_05550</name>
</gene>
<name>A0A919QXC6_9ACTN</name>
<accession>A0A919QXC6</accession>
<dbReference type="Proteomes" id="UP000655287">
    <property type="component" value="Unassembled WGS sequence"/>
</dbReference>
<organism evidence="2 3">
    <name type="scientific">Sphaerisporangium rufum</name>
    <dbReference type="NCBI Taxonomy" id="1381558"/>
    <lineage>
        <taxon>Bacteria</taxon>
        <taxon>Bacillati</taxon>
        <taxon>Actinomycetota</taxon>
        <taxon>Actinomycetes</taxon>
        <taxon>Streptosporangiales</taxon>
        <taxon>Streptosporangiaceae</taxon>
        <taxon>Sphaerisporangium</taxon>
    </lineage>
</organism>
<proteinExistence type="predicted"/>
<dbReference type="RefSeq" id="WP_203982226.1">
    <property type="nucleotide sequence ID" value="NZ_BOOU01000007.1"/>
</dbReference>
<evidence type="ECO:0000256" key="1">
    <source>
        <dbReference type="SAM" id="MobiDB-lite"/>
    </source>
</evidence>
<evidence type="ECO:0000313" key="2">
    <source>
        <dbReference type="EMBL" id="GII75573.1"/>
    </source>
</evidence>
<dbReference type="EMBL" id="BOOU01000007">
    <property type="protein sequence ID" value="GII75573.1"/>
    <property type="molecule type" value="Genomic_DNA"/>
</dbReference>
<feature type="region of interest" description="Disordered" evidence="1">
    <location>
        <begin position="158"/>
        <end position="201"/>
    </location>
</feature>
<feature type="compositionally biased region" description="Polar residues" evidence="1">
    <location>
        <begin position="180"/>
        <end position="194"/>
    </location>
</feature>
<keyword evidence="3" id="KW-1185">Reference proteome</keyword>
<dbReference type="AlphaFoldDB" id="A0A919QXC6"/>
<evidence type="ECO:0000313" key="3">
    <source>
        <dbReference type="Proteomes" id="UP000655287"/>
    </source>
</evidence>
<reference evidence="2" key="1">
    <citation type="submission" date="2021-01" db="EMBL/GenBank/DDBJ databases">
        <title>Whole genome shotgun sequence of Sphaerisporangium rufum NBRC 109079.</title>
        <authorList>
            <person name="Komaki H."/>
            <person name="Tamura T."/>
        </authorList>
    </citation>
    <scope>NUCLEOTIDE SEQUENCE</scope>
    <source>
        <strain evidence="2">NBRC 109079</strain>
    </source>
</reference>
<feature type="compositionally biased region" description="Low complexity" evidence="1">
    <location>
        <begin position="162"/>
        <end position="172"/>
    </location>
</feature>
<comment type="caution">
    <text evidence="2">The sequence shown here is derived from an EMBL/GenBank/DDBJ whole genome shotgun (WGS) entry which is preliminary data.</text>
</comment>
<protein>
    <submittedName>
        <fullName evidence="2">Uncharacterized protein</fullName>
    </submittedName>
</protein>
<sequence length="247" mass="27230">MTDQAGGGEIREPLILRDDAVTGGVPALFAAMRADDALRRRFAEDPAGVLAKVTGNVGLPPQRLSSTNRLVFSLLGNAELVDWLRSYAEERRGEPIERTRFSRDFAEAVLEHGHGSPELDIIRNAIRDDAGIRIAPDASPFIHHSDFLLPGIAVTTDHKVQQHQTQDQVQDAQTRHDHSSTQSFTPQTHFTTPHSGVDPEEDLTISPEWLRITVDALVNQAGLLRRSRLLDVDAPLDLHLDSPLDLG</sequence>